<evidence type="ECO:0000256" key="1">
    <source>
        <dbReference type="ARBA" id="ARBA00009387"/>
    </source>
</evidence>
<protein>
    <submittedName>
        <fullName evidence="4">Transglycosylase SLT domain-containing protein</fullName>
    </submittedName>
</protein>
<dbReference type="InterPro" id="IPR008258">
    <property type="entry name" value="Transglycosylase_SLT_dom_1"/>
</dbReference>
<dbReference type="EMBL" id="CP047289">
    <property type="protein sequence ID" value="QUS35583.1"/>
    <property type="molecule type" value="Genomic_DNA"/>
</dbReference>
<organism evidence="4 5">
    <name type="scientific">Falsirhodobacter algicola</name>
    <dbReference type="NCBI Taxonomy" id="2692330"/>
    <lineage>
        <taxon>Bacteria</taxon>
        <taxon>Pseudomonadati</taxon>
        <taxon>Pseudomonadota</taxon>
        <taxon>Alphaproteobacteria</taxon>
        <taxon>Rhodobacterales</taxon>
        <taxon>Paracoccaceae</taxon>
        <taxon>Falsirhodobacter</taxon>
    </lineage>
</organism>
<dbReference type="KEGG" id="fap:GR316_04445"/>
<dbReference type="SUPFAM" id="SSF53955">
    <property type="entry name" value="Lysozyme-like"/>
    <property type="match status" value="1"/>
</dbReference>
<evidence type="ECO:0000313" key="5">
    <source>
        <dbReference type="Proteomes" id="UP000679284"/>
    </source>
</evidence>
<dbReference type="RefSeq" id="WP_211784830.1">
    <property type="nucleotide sequence ID" value="NZ_CP047289.1"/>
</dbReference>
<dbReference type="Gene3D" id="1.10.530.10">
    <property type="match status" value="1"/>
</dbReference>
<accession>A0A8J8MSS5</accession>
<feature type="domain" description="Transglycosylase SLT" evidence="3">
    <location>
        <begin position="81"/>
        <end position="150"/>
    </location>
</feature>
<evidence type="ECO:0000256" key="2">
    <source>
        <dbReference type="SAM" id="SignalP"/>
    </source>
</evidence>
<dbReference type="Pfam" id="PF01464">
    <property type="entry name" value="SLT"/>
    <property type="match status" value="1"/>
</dbReference>
<evidence type="ECO:0000313" key="4">
    <source>
        <dbReference type="EMBL" id="QUS35583.1"/>
    </source>
</evidence>
<evidence type="ECO:0000259" key="3">
    <source>
        <dbReference type="Pfam" id="PF01464"/>
    </source>
</evidence>
<dbReference type="AlphaFoldDB" id="A0A8J8MSS5"/>
<feature type="signal peptide" evidence="2">
    <location>
        <begin position="1"/>
        <end position="20"/>
    </location>
</feature>
<comment type="similarity">
    <text evidence="1">Belongs to the virb1 family.</text>
</comment>
<reference evidence="4" key="1">
    <citation type="submission" date="2020-01" db="EMBL/GenBank/DDBJ databases">
        <authorList>
            <person name="Yang Y."/>
            <person name="Kwon Y.M."/>
        </authorList>
    </citation>
    <scope>NUCLEOTIDE SEQUENCE</scope>
    <source>
        <strain evidence="4">PG104</strain>
    </source>
</reference>
<proteinExistence type="inferred from homology"/>
<feature type="chain" id="PRO_5035265014" evidence="2">
    <location>
        <begin position="21"/>
        <end position="198"/>
    </location>
</feature>
<dbReference type="Proteomes" id="UP000679284">
    <property type="component" value="Chromosome"/>
</dbReference>
<keyword evidence="5" id="KW-1185">Reference proteome</keyword>
<gene>
    <name evidence="4" type="ORF">GR316_04445</name>
</gene>
<dbReference type="InterPro" id="IPR023346">
    <property type="entry name" value="Lysozyme-like_dom_sf"/>
</dbReference>
<keyword evidence="2" id="KW-0732">Signal</keyword>
<sequence length="198" mass="21114">MTIRTLLLGAVLAMPIAGCATTDSSATQATALPAMRWDFRPEGATWTRQTLAAVSQTETDLTQIVPDDIDTWCPGYRSASADERRAFWTAMLSALAKHESTWNPAAAGGGGKWIGLVQIAPRTAQAYDCDATTTAALKNGAANLACAVNIAATQVARDNMVAGPQGRRGMGRDWAPFRSSSKRAEMASWTRSQNYCAL</sequence>
<name>A0A8J8MSS5_9RHOB</name>